<dbReference type="SMART" id="SM00939">
    <property type="entry name" value="PepX_C"/>
    <property type="match status" value="1"/>
</dbReference>
<dbReference type="GO" id="GO:0016787">
    <property type="term" value="F:hydrolase activity"/>
    <property type="evidence" value="ECO:0007669"/>
    <property type="project" value="UniProtKB-KW"/>
</dbReference>
<dbReference type="Gene3D" id="2.60.40.1080">
    <property type="match status" value="1"/>
</dbReference>
<dbReference type="Gene3D" id="2.60.120.260">
    <property type="entry name" value="Galactose-binding domain-like"/>
    <property type="match status" value="1"/>
</dbReference>
<dbReference type="InterPro" id="IPR029058">
    <property type="entry name" value="AB_hydrolase_fold"/>
</dbReference>
<keyword evidence="4" id="KW-0472">Membrane</keyword>
<comment type="subcellular location">
    <subcellularLocation>
        <location evidence="1">Cell envelope</location>
    </subcellularLocation>
</comment>
<keyword evidence="2 7" id="KW-0378">Hydrolase</keyword>
<evidence type="ECO:0000256" key="4">
    <source>
        <dbReference type="SAM" id="Phobius"/>
    </source>
</evidence>
<dbReference type="RefSeq" id="WP_259510696.1">
    <property type="nucleotide sequence ID" value="NZ_JANLCM010000004.1"/>
</dbReference>
<feature type="region of interest" description="Disordered" evidence="3">
    <location>
        <begin position="788"/>
        <end position="816"/>
    </location>
</feature>
<dbReference type="Gene3D" id="2.60.40.4270">
    <property type="entry name" value="Listeria-Bacteroides repeat domain"/>
    <property type="match status" value="1"/>
</dbReference>
<reference evidence="7" key="1">
    <citation type="submission" date="2022-08" db="EMBL/GenBank/DDBJ databases">
        <authorList>
            <person name="Deng Y."/>
            <person name="Han X.-F."/>
            <person name="Zhang Y.-Q."/>
        </authorList>
    </citation>
    <scope>NUCLEOTIDE SEQUENCE</scope>
    <source>
        <strain evidence="7">CPCC 205763</strain>
    </source>
</reference>
<evidence type="ECO:0000256" key="5">
    <source>
        <dbReference type="SAM" id="SignalP"/>
    </source>
</evidence>
<feature type="domain" description="Xaa-Pro dipeptidyl-peptidase C-terminal" evidence="6">
    <location>
        <begin position="350"/>
        <end position="622"/>
    </location>
</feature>
<evidence type="ECO:0000313" key="7">
    <source>
        <dbReference type="EMBL" id="MCS5720342.1"/>
    </source>
</evidence>
<dbReference type="InterPro" id="IPR042229">
    <property type="entry name" value="Listeria/Bacterioides_rpt_sf"/>
</dbReference>
<feature type="signal peptide" evidence="5">
    <location>
        <begin position="1"/>
        <end position="22"/>
    </location>
</feature>
<evidence type="ECO:0000256" key="3">
    <source>
        <dbReference type="SAM" id="MobiDB-lite"/>
    </source>
</evidence>
<name>A0ABT2GVV1_9MICO</name>
<organism evidence="7 8">
    <name type="scientific">Herbiconiux aconitum</name>
    <dbReference type="NCBI Taxonomy" id="2970913"/>
    <lineage>
        <taxon>Bacteria</taxon>
        <taxon>Bacillati</taxon>
        <taxon>Actinomycetota</taxon>
        <taxon>Actinomycetes</taxon>
        <taxon>Micrococcales</taxon>
        <taxon>Microbacteriaceae</taxon>
        <taxon>Herbiconiux</taxon>
    </lineage>
</organism>
<evidence type="ECO:0000256" key="1">
    <source>
        <dbReference type="ARBA" id="ARBA00004196"/>
    </source>
</evidence>
<dbReference type="SUPFAM" id="SSF49785">
    <property type="entry name" value="Galactose-binding domain-like"/>
    <property type="match status" value="1"/>
</dbReference>
<dbReference type="InterPro" id="IPR013378">
    <property type="entry name" value="InlB-like_B-rpt"/>
</dbReference>
<proteinExistence type="predicted"/>
<dbReference type="EMBL" id="JANLCM010000004">
    <property type="protein sequence ID" value="MCS5720342.1"/>
    <property type="molecule type" value="Genomic_DNA"/>
</dbReference>
<feature type="chain" id="PRO_5045997467" evidence="5">
    <location>
        <begin position="23"/>
        <end position="868"/>
    </location>
</feature>
<dbReference type="SUPFAM" id="SSF53474">
    <property type="entry name" value="alpha/beta-Hydrolases"/>
    <property type="match status" value="1"/>
</dbReference>
<feature type="compositionally biased region" description="Gly residues" evidence="3">
    <location>
        <begin position="799"/>
        <end position="813"/>
    </location>
</feature>
<dbReference type="Gene3D" id="3.40.50.1820">
    <property type="entry name" value="alpha/beta hydrolase"/>
    <property type="match status" value="2"/>
</dbReference>
<comment type="caution">
    <text evidence="7">The sequence shown here is derived from an EMBL/GenBank/DDBJ whole genome shotgun (WGS) entry which is preliminary data.</text>
</comment>
<dbReference type="NCBIfam" id="TIGR00976">
    <property type="entry name" value="CocE_NonD"/>
    <property type="match status" value="1"/>
</dbReference>
<dbReference type="Proteomes" id="UP001165584">
    <property type="component" value="Unassembled WGS sequence"/>
</dbReference>
<keyword evidence="5" id="KW-0732">Signal</keyword>
<gene>
    <name evidence="7" type="ORF">N1027_19625</name>
</gene>
<evidence type="ECO:0000259" key="6">
    <source>
        <dbReference type="SMART" id="SM00939"/>
    </source>
</evidence>
<feature type="transmembrane region" description="Helical" evidence="4">
    <location>
        <begin position="830"/>
        <end position="851"/>
    </location>
</feature>
<dbReference type="InterPro" id="IPR013736">
    <property type="entry name" value="Xaa-Pro_dipept_C"/>
</dbReference>
<dbReference type="Pfam" id="PF02129">
    <property type="entry name" value="Peptidase_S15"/>
    <property type="match status" value="1"/>
</dbReference>
<evidence type="ECO:0000313" key="8">
    <source>
        <dbReference type="Proteomes" id="UP001165584"/>
    </source>
</evidence>
<sequence>MAGVALAAAVVVPALSPAAASAATPGVDAISIVDGETAPVFDYADAIRERVFIPVAGVDQDLDGVDDVTAIEIIRPKESDSGLKVPSIIDASPYYSTVGRGNESELIADTDGDGINDEWPLFYDNYFVERGYAVILAEMDGTANSTGCPLQGGAGDIASMKVVIDWLQGRAAGHDAAGDPVTAAWHNGKAGMIGKSYDGTLANGVAATGVEGLTTIVPISAISNWYGYSRTGGIRHNTDYPSGLSNSITNPDRRDLCAPTRDEMSLVDGDETGDINAFWAERDYRTTTDKITASVFAVHGLNDDNVRMSQLGAYWTALGENDVPRKIWLSRLGHVDPFDYDRAEWVSTLHHWFDYWLQGIDNGIMTEPMATVESMQPGVMEDYATWPVPGSEDVGIHLAATPAGAAGTLQLATPTGPDELTFTGPANAPRENDLIAEPEGSQDARLTFLSQPLTSELRISGTASVELTAALSTDQSNLATMLVDYGTATVIPRSPGDGVADLDTSSCWGGESASDDACYGEVERRSADVEQFRVTRGVLDSSNRESLIDGQATPVVPGQDYAFSWPLEPYDHVFPVGHRIGVVVTTNLSGFVAGTPNATVNLDTAVSTIVLPIVGGAQAAVASGALGVPDASTVSFDLGGHGGAIEPQTIPYGQTATAPVDPTAEGYVFQGWFADAEHAVPFDFAAPVMSDTAVYASWMTVADAIRSLELEVSTTSVQQGGSVVVTATGFDADGGALGDVTEAVTFTSSVATDVIDGNTITFPHASPHVITATVRDVTASVTVEVIPAPVAPPTTDPGPGSGSGSGNGTGTGSGAATSNTGGLAATGAQLIIPLSVVLALLVVGAGALLAARRRRRSTTADDSGDSAL</sequence>
<dbReference type="Pfam" id="PF08530">
    <property type="entry name" value="PepX_C"/>
    <property type="match status" value="1"/>
</dbReference>
<keyword evidence="8" id="KW-1185">Reference proteome</keyword>
<dbReference type="Pfam" id="PF09479">
    <property type="entry name" value="Flg_new"/>
    <property type="match status" value="1"/>
</dbReference>
<dbReference type="InterPro" id="IPR000383">
    <property type="entry name" value="Xaa-Pro-like_dom"/>
</dbReference>
<dbReference type="NCBIfam" id="TIGR02543">
    <property type="entry name" value="List_Bact_rpt"/>
    <property type="match status" value="1"/>
</dbReference>
<dbReference type="InterPro" id="IPR008979">
    <property type="entry name" value="Galactose-bd-like_sf"/>
</dbReference>
<keyword evidence="4" id="KW-1133">Transmembrane helix</keyword>
<evidence type="ECO:0000256" key="2">
    <source>
        <dbReference type="ARBA" id="ARBA00022801"/>
    </source>
</evidence>
<accession>A0ABT2GVV1</accession>
<keyword evidence="4" id="KW-0812">Transmembrane</keyword>
<protein>
    <submittedName>
        <fullName evidence="7">CocE/NonD family hydrolase</fullName>
    </submittedName>
</protein>
<dbReference type="InterPro" id="IPR005674">
    <property type="entry name" value="CocE/Ser_esterase"/>
</dbReference>